<evidence type="ECO:0000256" key="2">
    <source>
        <dbReference type="ARBA" id="ARBA00004141"/>
    </source>
</evidence>
<comment type="cofactor">
    <cofactor evidence="1">
        <name>Zn(2+)</name>
        <dbReference type="ChEBI" id="CHEBI:29105"/>
    </cofactor>
</comment>
<name>A0A6S6T771_9BACT</name>
<keyword evidence="6" id="KW-0479">Metal-binding</keyword>
<reference evidence="14" key="1">
    <citation type="submission" date="2020-01" db="EMBL/GenBank/DDBJ databases">
        <authorList>
            <person name="Meier V. D."/>
            <person name="Meier V D."/>
        </authorList>
    </citation>
    <scope>NUCLEOTIDE SEQUENCE</scope>
    <source>
        <strain evidence="14">HLG_WM_MAG_06</strain>
    </source>
</reference>
<dbReference type="GO" id="GO:0046872">
    <property type="term" value="F:metal ion binding"/>
    <property type="evidence" value="ECO:0007669"/>
    <property type="project" value="UniProtKB-KW"/>
</dbReference>
<dbReference type="AlphaFoldDB" id="A0A6S6T771"/>
<evidence type="ECO:0000256" key="5">
    <source>
        <dbReference type="ARBA" id="ARBA00022692"/>
    </source>
</evidence>
<dbReference type="GO" id="GO:0016020">
    <property type="term" value="C:membrane"/>
    <property type="evidence" value="ECO:0007669"/>
    <property type="project" value="UniProtKB-SubCell"/>
</dbReference>
<dbReference type="InterPro" id="IPR008915">
    <property type="entry name" value="Peptidase_M50"/>
</dbReference>
<evidence type="ECO:0000256" key="11">
    <source>
        <dbReference type="ARBA" id="ARBA00023136"/>
    </source>
</evidence>
<organism evidence="14">
    <name type="scientific">uncultured Sulfurovum sp</name>
    <dbReference type="NCBI Taxonomy" id="269237"/>
    <lineage>
        <taxon>Bacteria</taxon>
        <taxon>Pseudomonadati</taxon>
        <taxon>Campylobacterota</taxon>
        <taxon>Epsilonproteobacteria</taxon>
        <taxon>Campylobacterales</taxon>
        <taxon>Sulfurovaceae</taxon>
        <taxon>Sulfurovum</taxon>
        <taxon>environmental samples</taxon>
    </lineage>
</organism>
<sequence>MFTTQSILLVIIVAILLINFQTIITVFMVYFMKLRDVAIRIVQKEEIASEIKEIIKPYEELLIKNGFVYKSAIEYNNMLEMVDQPQHTFYYFNEEKSIHALLATQPYKGALQTVVLEYSTFYESYHIATTYDCFKYNLPKIESVSAFDHYHGSFQKSFDSHLKDRELKGQVIRQEALDPESLAQYMDFQVNEILEVLEKENIIKNTNAGLKYTFSIPFIKYIHSILKGHKFTSKVLSEQHKHTETEPKNNANFAFKNSEELALAQELTYKPKEQDKQSKIRTFIISGLAFVLFFGLIGIPFAILPMLLVILIIHELGHFYAMRFFGYKDTSIFFIPLFGAAAKGEKENVTAFQEFIVYLAGPVPGMLISIAIGLFMLNDPSLLENALLKEYAIMSFALNYLNLLPIFPLDGGKIVQTLLFSRYPKVQFYFFLISLLAIIISALLLESIILGVFALLLFFAINHNHHIATLIAKVLTVKNDDVLSDKVIKILVNDERYKEIPFARKGSMLKQALKVLNLKKPSLLVMLIGMSIYLVLLVPPIWFYFFVLG</sequence>
<feature type="transmembrane region" description="Helical" evidence="12">
    <location>
        <begin position="6"/>
        <end position="31"/>
    </location>
</feature>
<keyword evidence="11 12" id="KW-0472">Membrane</keyword>
<feature type="transmembrane region" description="Helical" evidence="12">
    <location>
        <begin position="355"/>
        <end position="378"/>
    </location>
</feature>
<accession>A0A6S6T771</accession>
<keyword evidence="9 12" id="KW-1133">Transmembrane helix</keyword>
<dbReference type="GO" id="GO:0008237">
    <property type="term" value="F:metallopeptidase activity"/>
    <property type="evidence" value="ECO:0007669"/>
    <property type="project" value="UniProtKB-KW"/>
</dbReference>
<evidence type="ECO:0000256" key="1">
    <source>
        <dbReference type="ARBA" id="ARBA00001947"/>
    </source>
</evidence>
<evidence type="ECO:0000259" key="13">
    <source>
        <dbReference type="Pfam" id="PF02163"/>
    </source>
</evidence>
<keyword evidence="5 12" id="KW-0812">Transmembrane</keyword>
<feature type="domain" description="Peptidase M50" evidence="13">
    <location>
        <begin position="388"/>
        <end position="421"/>
    </location>
</feature>
<gene>
    <name evidence="14" type="ORF">HELGO_WM6258</name>
</gene>
<evidence type="ECO:0000256" key="6">
    <source>
        <dbReference type="ARBA" id="ARBA00022723"/>
    </source>
</evidence>
<evidence type="ECO:0000256" key="9">
    <source>
        <dbReference type="ARBA" id="ARBA00022989"/>
    </source>
</evidence>
<keyword evidence="10" id="KW-0482">Metalloprotease</keyword>
<evidence type="ECO:0000256" key="8">
    <source>
        <dbReference type="ARBA" id="ARBA00022833"/>
    </source>
</evidence>
<dbReference type="EMBL" id="CACVAP010000074">
    <property type="protein sequence ID" value="CAA6814096.1"/>
    <property type="molecule type" value="Genomic_DNA"/>
</dbReference>
<feature type="transmembrane region" description="Helical" evidence="12">
    <location>
        <begin position="428"/>
        <end position="461"/>
    </location>
</feature>
<feature type="transmembrane region" description="Helical" evidence="12">
    <location>
        <begin position="523"/>
        <end position="547"/>
    </location>
</feature>
<dbReference type="CDD" id="cd06160">
    <property type="entry name" value="S2P-M50_like_2"/>
    <property type="match status" value="1"/>
</dbReference>
<comment type="subcellular location">
    <subcellularLocation>
        <location evidence="2">Membrane</location>
        <topology evidence="2">Multi-pass membrane protein</topology>
    </subcellularLocation>
</comment>
<comment type="similarity">
    <text evidence="3">Belongs to the peptidase M50B family.</text>
</comment>
<evidence type="ECO:0000256" key="12">
    <source>
        <dbReference type="SAM" id="Phobius"/>
    </source>
</evidence>
<dbReference type="GO" id="GO:0006508">
    <property type="term" value="P:proteolysis"/>
    <property type="evidence" value="ECO:0007669"/>
    <property type="project" value="UniProtKB-KW"/>
</dbReference>
<dbReference type="Pfam" id="PF02163">
    <property type="entry name" value="Peptidase_M50"/>
    <property type="match status" value="2"/>
</dbReference>
<evidence type="ECO:0000256" key="10">
    <source>
        <dbReference type="ARBA" id="ARBA00023049"/>
    </source>
</evidence>
<feature type="transmembrane region" description="Helical" evidence="12">
    <location>
        <begin position="390"/>
        <end position="408"/>
    </location>
</feature>
<dbReference type="PANTHER" id="PTHR39188:SF3">
    <property type="entry name" value="STAGE IV SPORULATION PROTEIN FB"/>
    <property type="match status" value="1"/>
</dbReference>
<evidence type="ECO:0000313" key="14">
    <source>
        <dbReference type="EMBL" id="CAA6814096.1"/>
    </source>
</evidence>
<evidence type="ECO:0000256" key="3">
    <source>
        <dbReference type="ARBA" id="ARBA00007931"/>
    </source>
</evidence>
<keyword evidence="7" id="KW-0378">Hydrolase</keyword>
<keyword evidence="4" id="KW-0645">Protease</keyword>
<protein>
    <recommendedName>
        <fullName evidence="13">Peptidase M50 domain-containing protein</fullName>
    </recommendedName>
</protein>
<feature type="domain" description="Peptidase M50" evidence="13">
    <location>
        <begin position="304"/>
        <end position="376"/>
    </location>
</feature>
<proteinExistence type="inferred from homology"/>
<feature type="transmembrane region" description="Helical" evidence="12">
    <location>
        <begin position="282"/>
        <end position="313"/>
    </location>
</feature>
<dbReference type="PANTHER" id="PTHR39188">
    <property type="entry name" value="MEMBRANE-ASSOCIATED ZINC METALLOPROTEASE M50B"/>
    <property type="match status" value="1"/>
</dbReference>
<evidence type="ECO:0000256" key="7">
    <source>
        <dbReference type="ARBA" id="ARBA00022801"/>
    </source>
</evidence>
<keyword evidence="8" id="KW-0862">Zinc</keyword>
<evidence type="ECO:0000256" key="4">
    <source>
        <dbReference type="ARBA" id="ARBA00022670"/>
    </source>
</evidence>